<dbReference type="Proteomes" id="UP000006729">
    <property type="component" value="Chromosome 4"/>
</dbReference>
<dbReference type="EMBL" id="CM009293">
    <property type="protein sequence ID" value="KAI9395654.1"/>
    <property type="molecule type" value="Genomic_DNA"/>
</dbReference>
<keyword evidence="2" id="KW-1185">Reference proteome</keyword>
<proteinExistence type="predicted"/>
<gene>
    <name evidence="1" type="ORF">POPTR_004G011801v4</name>
</gene>
<reference evidence="1 2" key="1">
    <citation type="journal article" date="2006" name="Science">
        <title>The genome of black cottonwood, Populus trichocarpa (Torr. &amp; Gray).</title>
        <authorList>
            <person name="Tuskan G.A."/>
            <person name="Difazio S."/>
            <person name="Jansson S."/>
            <person name="Bohlmann J."/>
            <person name="Grigoriev I."/>
            <person name="Hellsten U."/>
            <person name="Putnam N."/>
            <person name="Ralph S."/>
            <person name="Rombauts S."/>
            <person name="Salamov A."/>
            <person name="Schein J."/>
            <person name="Sterck L."/>
            <person name="Aerts A."/>
            <person name="Bhalerao R.R."/>
            <person name="Bhalerao R.P."/>
            <person name="Blaudez D."/>
            <person name="Boerjan W."/>
            <person name="Brun A."/>
            <person name="Brunner A."/>
            <person name="Busov V."/>
            <person name="Campbell M."/>
            <person name="Carlson J."/>
            <person name="Chalot M."/>
            <person name="Chapman J."/>
            <person name="Chen G.L."/>
            <person name="Cooper D."/>
            <person name="Coutinho P.M."/>
            <person name="Couturier J."/>
            <person name="Covert S."/>
            <person name="Cronk Q."/>
            <person name="Cunningham R."/>
            <person name="Davis J."/>
            <person name="Degroeve S."/>
            <person name="Dejardin A."/>
            <person name="Depamphilis C."/>
            <person name="Detter J."/>
            <person name="Dirks B."/>
            <person name="Dubchak I."/>
            <person name="Duplessis S."/>
            <person name="Ehlting J."/>
            <person name="Ellis B."/>
            <person name="Gendler K."/>
            <person name="Goodstein D."/>
            <person name="Gribskov M."/>
            <person name="Grimwood J."/>
            <person name="Groover A."/>
            <person name="Gunter L."/>
            <person name="Hamberger B."/>
            <person name="Heinze B."/>
            <person name="Helariutta Y."/>
            <person name="Henrissat B."/>
            <person name="Holligan D."/>
            <person name="Holt R."/>
            <person name="Huang W."/>
            <person name="Islam-Faridi N."/>
            <person name="Jones S."/>
            <person name="Jones-Rhoades M."/>
            <person name="Jorgensen R."/>
            <person name="Joshi C."/>
            <person name="Kangasjarvi J."/>
            <person name="Karlsson J."/>
            <person name="Kelleher C."/>
            <person name="Kirkpatrick R."/>
            <person name="Kirst M."/>
            <person name="Kohler A."/>
            <person name="Kalluri U."/>
            <person name="Larimer F."/>
            <person name="Leebens-Mack J."/>
            <person name="Leple J.C."/>
            <person name="Locascio P."/>
            <person name="Lou Y."/>
            <person name="Lucas S."/>
            <person name="Martin F."/>
            <person name="Montanini B."/>
            <person name="Napoli C."/>
            <person name="Nelson D.R."/>
            <person name="Nelson C."/>
            <person name="Nieminen K."/>
            <person name="Nilsson O."/>
            <person name="Pereda V."/>
            <person name="Peter G."/>
            <person name="Philippe R."/>
            <person name="Pilate G."/>
            <person name="Poliakov A."/>
            <person name="Razumovskaya J."/>
            <person name="Richardson P."/>
            <person name="Rinaldi C."/>
            <person name="Ritland K."/>
            <person name="Rouze P."/>
            <person name="Ryaboy D."/>
            <person name="Schmutz J."/>
            <person name="Schrader J."/>
            <person name="Segerman B."/>
            <person name="Shin H."/>
            <person name="Siddiqui A."/>
            <person name="Sterky F."/>
            <person name="Terry A."/>
            <person name="Tsai C.J."/>
            <person name="Uberbacher E."/>
            <person name="Unneberg P."/>
            <person name="Vahala J."/>
            <person name="Wall K."/>
            <person name="Wessler S."/>
            <person name="Yang G."/>
            <person name="Yin T."/>
            <person name="Douglas C."/>
            <person name="Marra M."/>
            <person name="Sandberg G."/>
            <person name="Van de Peer Y."/>
            <person name="Rokhsar D."/>
        </authorList>
    </citation>
    <scope>NUCLEOTIDE SEQUENCE [LARGE SCALE GENOMIC DNA]</scope>
    <source>
        <strain evidence="2">cv. Nisqually</strain>
    </source>
</reference>
<comment type="caution">
    <text evidence="1">The sequence shown here is derived from an EMBL/GenBank/DDBJ whole genome shotgun (WGS) entry which is preliminary data.</text>
</comment>
<organism evidence="1 2">
    <name type="scientific">Populus trichocarpa</name>
    <name type="common">Western balsam poplar</name>
    <name type="synonym">Populus balsamifera subsp. trichocarpa</name>
    <dbReference type="NCBI Taxonomy" id="3694"/>
    <lineage>
        <taxon>Eukaryota</taxon>
        <taxon>Viridiplantae</taxon>
        <taxon>Streptophyta</taxon>
        <taxon>Embryophyta</taxon>
        <taxon>Tracheophyta</taxon>
        <taxon>Spermatophyta</taxon>
        <taxon>Magnoliopsida</taxon>
        <taxon>eudicotyledons</taxon>
        <taxon>Gunneridae</taxon>
        <taxon>Pentapetalae</taxon>
        <taxon>rosids</taxon>
        <taxon>fabids</taxon>
        <taxon>Malpighiales</taxon>
        <taxon>Salicaceae</taxon>
        <taxon>Saliceae</taxon>
        <taxon>Populus</taxon>
    </lineage>
</organism>
<name>A0ACC0T270_POPTR</name>
<protein>
    <submittedName>
        <fullName evidence="1">Uncharacterized protein</fullName>
    </submittedName>
</protein>
<accession>A0ACC0T270</accession>
<evidence type="ECO:0000313" key="1">
    <source>
        <dbReference type="EMBL" id="KAI9395654.1"/>
    </source>
</evidence>
<evidence type="ECO:0000313" key="2">
    <source>
        <dbReference type="Proteomes" id="UP000006729"/>
    </source>
</evidence>
<sequence>MAELSPASKGIFSSLSSHLSKEGWKALEEPEKTRCHDVTYLLSRHWSSSHSISFDVTFKGFWDNSRLHFFFFFFFYKHFGSIPTMIFLFLVSLKGFTPRCTMGFFSSVLNLLLI</sequence>